<feature type="domain" description="F-box" evidence="2">
    <location>
        <begin position="20"/>
        <end position="59"/>
    </location>
</feature>
<evidence type="ECO:0000313" key="4">
    <source>
        <dbReference type="Proteomes" id="UP000032180"/>
    </source>
</evidence>
<dbReference type="InterPro" id="IPR001810">
    <property type="entry name" value="F-box_dom"/>
</dbReference>
<evidence type="ECO:0000259" key="2">
    <source>
        <dbReference type="Pfam" id="PF00646"/>
    </source>
</evidence>
<dbReference type="Gramene" id="LPERR08G13280.1">
    <property type="protein sequence ID" value="LPERR08G13280.1"/>
    <property type="gene ID" value="LPERR08G13280"/>
</dbReference>
<dbReference type="HOGENOM" id="CLU_1689271_0_0_1"/>
<protein>
    <recommendedName>
        <fullName evidence="2">F-box domain-containing protein</fullName>
    </recommendedName>
</protein>
<evidence type="ECO:0000313" key="3">
    <source>
        <dbReference type="EnsemblPlants" id="LPERR08G13280.1"/>
    </source>
</evidence>
<reference evidence="4" key="2">
    <citation type="submission" date="2013-12" db="EMBL/GenBank/DDBJ databases">
        <authorList>
            <person name="Yu Y."/>
            <person name="Lee S."/>
            <person name="de Baynast K."/>
            <person name="Wissotski M."/>
            <person name="Liu L."/>
            <person name="Talag J."/>
            <person name="Goicoechea J."/>
            <person name="Angelova A."/>
            <person name="Jetty R."/>
            <person name="Kudrna D."/>
            <person name="Golser W."/>
            <person name="Rivera L."/>
            <person name="Zhang J."/>
            <person name="Wing R."/>
        </authorList>
    </citation>
    <scope>NUCLEOTIDE SEQUENCE</scope>
</reference>
<accession>A0A0D9X898</accession>
<proteinExistence type="predicted"/>
<dbReference type="EnsemblPlants" id="LPERR08G13280.1">
    <property type="protein sequence ID" value="LPERR08G13280.1"/>
    <property type="gene ID" value="LPERR08G13280"/>
</dbReference>
<dbReference type="SUPFAM" id="SSF81383">
    <property type="entry name" value="F-box domain"/>
    <property type="match status" value="1"/>
</dbReference>
<evidence type="ECO:0000256" key="1">
    <source>
        <dbReference type="SAM" id="MobiDB-lite"/>
    </source>
</evidence>
<organism evidence="3 4">
    <name type="scientific">Leersia perrieri</name>
    <dbReference type="NCBI Taxonomy" id="77586"/>
    <lineage>
        <taxon>Eukaryota</taxon>
        <taxon>Viridiplantae</taxon>
        <taxon>Streptophyta</taxon>
        <taxon>Embryophyta</taxon>
        <taxon>Tracheophyta</taxon>
        <taxon>Spermatophyta</taxon>
        <taxon>Magnoliopsida</taxon>
        <taxon>Liliopsida</taxon>
        <taxon>Poales</taxon>
        <taxon>Poaceae</taxon>
        <taxon>BOP clade</taxon>
        <taxon>Oryzoideae</taxon>
        <taxon>Oryzeae</taxon>
        <taxon>Oryzinae</taxon>
        <taxon>Leersia</taxon>
    </lineage>
</organism>
<feature type="region of interest" description="Disordered" evidence="1">
    <location>
        <begin position="75"/>
        <end position="108"/>
    </location>
</feature>
<dbReference type="PANTHER" id="PTHR33207">
    <property type="entry name" value="F-BOX DOMAIN CONTAINING PROTEIN-RELATED"/>
    <property type="match status" value="1"/>
</dbReference>
<name>A0A0D9X898_9ORYZ</name>
<feature type="compositionally biased region" description="Pro residues" evidence="1">
    <location>
        <begin position="83"/>
        <end position="98"/>
    </location>
</feature>
<sequence length="156" mass="17372">MVGAPPPPSTTAPKPSTTTISDLNEDLLLQILLRLPSLTNLVCTAFTCRPWLTAIASSSEFRPRFRALHPEPLLGHFANADTPEPPLPTPTPSSPPFSPQGRWGASPAAANRGRMRFFWACRERRVEKRGKWEGSTWKVEKSPNKLLPRDYTKKSL</sequence>
<reference evidence="3" key="3">
    <citation type="submission" date="2015-04" db="UniProtKB">
        <authorList>
            <consortium name="EnsemblPlants"/>
        </authorList>
    </citation>
    <scope>IDENTIFICATION</scope>
</reference>
<dbReference type="InterPro" id="IPR036047">
    <property type="entry name" value="F-box-like_dom_sf"/>
</dbReference>
<dbReference type="Proteomes" id="UP000032180">
    <property type="component" value="Chromosome 8"/>
</dbReference>
<reference evidence="3 4" key="1">
    <citation type="submission" date="2012-08" db="EMBL/GenBank/DDBJ databases">
        <title>Oryza genome evolution.</title>
        <authorList>
            <person name="Wing R.A."/>
        </authorList>
    </citation>
    <scope>NUCLEOTIDE SEQUENCE</scope>
</reference>
<keyword evidence="4" id="KW-1185">Reference proteome</keyword>
<dbReference type="AlphaFoldDB" id="A0A0D9X898"/>
<dbReference type="Pfam" id="PF00646">
    <property type="entry name" value="F-box"/>
    <property type="match status" value="1"/>
</dbReference>
<feature type="region of interest" description="Disordered" evidence="1">
    <location>
        <begin position="131"/>
        <end position="156"/>
    </location>
</feature>